<sequence>MNLENPDLGLTLLKNQLENLTVSPTHREWDDKAKAVAWHEYFHNSAIGKGVYEIMPCEKTVKTFFKSQIKQYYQSLTNIDSLDVLLNDYITNYQKKGILPNSPDNTIYCTIALDACKISDPSIKNDSENEFEESSQLVKDELIKIKNELTNHIDIIDIRHLSIVQQLIFMKIIQNSLSNNDGSIFDTKEMQQNLLTLVQEVCPKLPKTKKVKSKKSDSIQQKINKQNYINLLIKNDDFREIKSYPPLYKSNESSDNQMFAFALLPHDMDTYMI</sequence>
<dbReference type="Proteomes" id="UP001470230">
    <property type="component" value="Unassembled WGS sequence"/>
</dbReference>
<name>A0ABR2KSK4_9EUKA</name>
<keyword evidence="2" id="KW-1185">Reference proteome</keyword>
<gene>
    <name evidence="1" type="ORF">M9Y10_022180</name>
</gene>
<accession>A0ABR2KSK4</accession>
<evidence type="ECO:0000313" key="2">
    <source>
        <dbReference type="Proteomes" id="UP001470230"/>
    </source>
</evidence>
<evidence type="ECO:0000313" key="1">
    <source>
        <dbReference type="EMBL" id="KAK8893751.1"/>
    </source>
</evidence>
<organism evidence="1 2">
    <name type="scientific">Tritrichomonas musculus</name>
    <dbReference type="NCBI Taxonomy" id="1915356"/>
    <lineage>
        <taxon>Eukaryota</taxon>
        <taxon>Metamonada</taxon>
        <taxon>Parabasalia</taxon>
        <taxon>Tritrichomonadida</taxon>
        <taxon>Tritrichomonadidae</taxon>
        <taxon>Tritrichomonas</taxon>
    </lineage>
</organism>
<protein>
    <submittedName>
        <fullName evidence="1">Uncharacterized protein</fullName>
    </submittedName>
</protein>
<reference evidence="1 2" key="1">
    <citation type="submission" date="2024-04" db="EMBL/GenBank/DDBJ databases">
        <title>Tritrichomonas musculus Genome.</title>
        <authorList>
            <person name="Alves-Ferreira E."/>
            <person name="Grigg M."/>
            <person name="Lorenzi H."/>
            <person name="Galac M."/>
        </authorList>
    </citation>
    <scope>NUCLEOTIDE SEQUENCE [LARGE SCALE GENOMIC DNA]</scope>
    <source>
        <strain evidence="1 2">EAF2021</strain>
    </source>
</reference>
<comment type="caution">
    <text evidence="1">The sequence shown here is derived from an EMBL/GenBank/DDBJ whole genome shotgun (WGS) entry which is preliminary data.</text>
</comment>
<dbReference type="EMBL" id="JAPFFF010000003">
    <property type="protein sequence ID" value="KAK8893751.1"/>
    <property type="molecule type" value="Genomic_DNA"/>
</dbReference>
<proteinExistence type="predicted"/>